<feature type="region of interest" description="Disordered" evidence="1">
    <location>
        <begin position="48"/>
        <end position="71"/>
    </location>
</feature>
<name>A0A381Z0Y4_9ZZZZ</name>
<dbReference type="EMBL" id="UINC01019478">
    <property type="protein sequence ID" value="SVA82483.1"/>
    <property type="molecule type" value="Genomic_DNA"/>
</dbReference>
<gene>
    <name evidence="2" type="ORF">METZ01_LOCUS135337</name>
</gene>
<reference evidence="2" key="1">
    <citation type="submission" date="2018-05" db="EMBL/GenBank/DDBJ databases">
        <authorList>
            <person name="Lanie J.A."/>
            <person name="Ng W.-L."/>
            <person name="Kazmierczak K.M."/>
            <person name="Andrzejewski T.M."/>
            <person name="Davidsen T.M."/>
            <person name="Wayne K.J."/>
            <person name="Tettelin H."/>
            <person name="Glass J.I."/>
            <person name="Rusch D."/>
            <person name="Podicherti R."/>
            <person name="Tsui H.-C.T."/>
            <person name="Winkler M.E."/>
        </authorList>
    </citation>
    <scope>NUCLEOTIDE SEQUENCE</scope>
</reference>
<evidence type="ECO:0000313" key="2">
    <source>
        <dbReference type="EMBL" id="SVA82483.1"/>
    </source>
</evidence>
<protein>
    <submittedName>
        <fullName evidence="2">Uncharacterized protein</fullName>
    </submittedName>
</protein>
<sequence length="71" mass="8339">TSTKWLLRISRRYLVMTTLRRSQNTWPRQTKTSFHTRHTRTVTSPLLLLPRPMRPSTPGEGLNGMRTNTVF</sequence>
<dbReference type="AlphaFoldDB" id="A0A381Z0Y4"/>
<feature type="non-terminal residue" evidence="2">
    <location>
        <position position="71"/>
    </location>
</feature>
<feature type="compositionally biased region" description="Low complexity" evidence="1">
    <location>
        <begin position="48"/>
        <end position="58"/>
    </location>
</feature>
<organism evidence="2">
    <name type="scientific">marine metagenome</name>
    <dbReference type="NCBI Taxonomy" id="408172"/>
    <lineage>
        <taxon>unclassified sequences</taxon>
        <taxon>metagenomes</taxon>
        <taxon>ecological metagenomes</taxon>
    </lineage>
</organism>
<proteinExistence type="predicted"/>
<feature type="non-terminal residue" evidence="2">
    <location>
        <position position="1"/>
    </location>
</feature>
<accession>A0A381Z0Y4</accession>
<evidence type="ECO:0000256" key="1">
    <source>
        <dbReference type="SAM" id="MobiDB-lite"/>
    </source>
</evidence>